<dbReference type="HOGENOM" id="CLU_046521_2_0_9"/>
<keyword evidence="1" id="KW-0963">Cytoplasm</keyword>
<dbReference type="GO" id="GO:0006084">
    <property type="term" value="P:acetyl-CoA metabolic process"/>
    <property type="evidence" value="ECO:0007669"/>
    <property type="project" value="UniProtKB-UniRule"/>
</dbReference>
<dbReference type="InterPro" id="IPR037171">
    <property type="entry name" value="NagB/RpiA_transferase-like"/>
</dbReference>
<dbReference type="PIRSF" id="PIRSF009451">
    <property type="entry name" value="Citrt_lyas_alpha"/>
    <property type="match status" value="1"/>
</dbReference>
<dbReference type="Pfam" id="PF04223">
    <property type="entry name" value="CitF"/>
    <property type="match status" value="1"/>
</dbReference>
<dbReference type="OrthoDB" id="9767643at2"/>
<dbReference type="AlphaFoldDB" id="W8TPQ6"/>
<keyword evidence="3" id="KW-1185">Reference proteome</keyword>
<evidence type="ECO:0000256" key="1">
    <source>
        <dbReference type="PIRNR" id="PIRNR009451"/>
    </source>
</evidence>
<dbReference type="InterPro" id="IPR006472">
    <property type="entry name" value="Citrate_lyase_asu"/>
</dbReference>
<comment type="catalytic activity">
    <reaction evidence="1">
        <text>citrate + acetyl-CoA = (3S)-citryl-CoA + acetate</text>
        <dbReference type="Rhea" id="RHEA:19405"/>
        <dbReference type="ChEBI" id="CHEBI:16947"/>
        <dbReference type="ChEBI" id="CHEBI:30089"/>
        <dbReference type="ChEBI" id="CHEBI:57288"/>
        <dbReference type="ChEBI" id="CHEBI:57321"/>
        <dbReference type="EC" id="2.8.3.10"/>
    </reaction>
</comment>
<comment type="catalytic activity">
    <reaction evidence="1">
        <text>citrate = oxaloacetate + acetate</text>
        <dbReference type="Rhea" id="RHEA:10760"/>
        <dbReference type="ChEBI" id="CHEBI:16452"/>
        <dbReference type="ChEBI" id="CHEBI:16947"/>
        <dbReference type="ChEBI" id="CHEBI:30089"/>
        <dbReference type="EC" id="4.1.3.6"/>
    </reaction>
</comment>
<proteinExistence type="predicted"/>
<evidence type="ECO:0000313" key="3">
    <source>
        <dbReference type="Proteomes" id="UP000019591"/>
    </source>
</evidence>
<dbReference type="RefSeq" id="WP_025436942.1">
    <property type="nucleotide sequence ID" value="NZ_CP007453.1"/>
</dbReference>
<keyword evidence="2" id="KW-0614">Plasmid</keyword>
<accession>W8TPQ6</accession>
<keyword evidence="1 2" id="KW-0808">Transferase</keyword>
<organism evidence="2 3">
    <name type="scientific">Peptoclostridium acidaminophilum DSM 3953</name>
    <dbReference type="NCBI Taxonomy" id="1286171"/>
    <lineage>
        <taxon>Bacteria</taxon>
        <taxon>Bacillati</taxon>
        <taxon>Bacillota</taxon>
        <taxon>Clostridia</taxon>
        <taxon>Peptostreptococcales</taxon>
        <taxon>Peptoclostridiaceae</taxon>
        <taxon>Peptoclostridium</taxon>
    </lineage>
</organism>
<dbReference type="GO" id="GO:0005737">
    <property type="term" value="C:cytoplasm"/>
    <property type="evidence" value="ECO:0007669"/>
    <property type="project" value="UniProtKB-SubCell"/>
</dbReference>
<dbReference type="eggNOG" id="COG3051">
    <property type="taxonomic scope" value="Bacteria"/>
</dbReference>
<geneLocation type="plasmid" evidence="2 3">
    <name>EAL2_808p</name>
</geneLocation>
<dbReference type="GO" id="GO:0008814">
    <property type="term" value="F:citrate CoA-transferase activity"/>
    <property type="evidence" value="ECO:0007669"/>
    <property type="project" value="UniProtKB-UniRule"/>
</dbReference>
<dbReference type="PANTHER" id="PTHR40596">
    <property type="entry name" value="CITRATE LYASE ALPHA CHAIN"/>
    <property type="match status" value="1"/>
</dbReference>
<dbReference type="PATRIC" id="fig|1286171.3.peg.2778"/>
<protein>
    <recommendedName>
        <fullName evidence="1">Citrate lyase alpha chain</fullName>
        <shortName evidence="1">Citrase alpha chain</shortName>
        <ecNumber evidence="1">2.8.3.10</ecNumber>
        <ecNumber evidence="1">4.1.3.6</ecNumber>
    </recommendedName>
    <alternativeName>
        <fullName evidence="1">Citrate (pro-3S)-lyase alpha chain</fullName>
    </alternativeName>
    <alternativeName>
        <fullName evidence="1">Citrate CoA-transferase subunit</fullName>
    </alternativeName>
</protein>
<dbReference type="KEGG" id="eac:EAL2_808p05940"/>
<dbReference type="EC" id="2.8.3.10" evidence="1"/>
<sequence length="471" mass="50328">MSNKIVKTLREAIELSGLKEGMTISFHHHLRNGDYVLNMVMEEIAAMNIKGLTVNASSLFDTHLPLIDHARNHVVTKLQTNYMSGAIGRFISQGVMEELVEFRTHGGRPSAVESGVTPIDVAFIAAPVSDTMGNCTGKYGKSACGSLGYAFPDAMNAKKVIVITDSLVPYPLADWSIPETYVDYVVAVDAIGDPNGIVSGTTKITRDPIGLIMASSAARVIRHSGLLKDGFSFQTGAGGASLAAAKFLKDIMLRENIKGSFGLGGITGYMVDMLKAGCFQSLLDVQCFDLEAVESIRSNPKHQEISATHYASPSAKSAVVDSLDVVILGATEIDTDFNVNVHTDSNGFIMGGSGGHSDTAAGAKLSMIIAPLSRARLPIVTDRVTCISTPGKDIDVLVTQKGIAVNPRNKELGERLRQAGLPVVDIHELKRIAERITGVPQRLEKGERAVAKVIYRDGTLLDTIYSVSDIG</sequence>
<dbReference type="SUPFAM" id="SSF100950">
    <property type="entry name" value="NagB/RpiA/CoA transferase-like"/>
    <property type="match status" value="2"/>
</dbReference>
<dbReference type="GO" id="GO:0009346">
    <property type="term" value="C:ATP-independent citrate lyase complex"/>
    <property type="evidence" value="ECO:0007669"/>
    <property type="project" value="UniProtKB-UniRule"/>
</dbReference>
<keyword evidence="1 2" id="KW-0456">Lyase</keyword>
<comment type="subcellular location">
    <subcellularLocation>
        <location evidence="1">Cytoplasm</location>
    </subcellularLocation>
</comment>
<dbReference type="PANTHER" id="PTHR40596:SF1">
    <property type="entry name" value="CITRATE LYASE ALPHA CHAIN"/>
    <property type="match status" value="1"/>
</dbReference>
<evidence type="ECO:0000313" key="2">
    <source>
        <dbReference type="EMBL" id="AHM58097.1"/>
    </source>
</evidence>
<dbReference type="EMBL" id="CP007453">
    <property type="protein sequence ID" value="AHM58097.1"/>
    <property type="molecule type" value="Genomic_DNA"/>
</dbReference>
<reference evidence="2 3" key="1">
    <citation type="journal article" date="2014" name="Genome Announc.">
        <title>Complete Genome Sequence of Amino Acid-Utilizing Eubacterium acidaminophilum al-2 (DSM 3953).</title>
        <authorList>
            <person name="Poehlein A."/>
            <person name="Andreesen J.R."/>
            <person name="Daniel R."/>
        </authorList>
    </citation>
    <scope>NUCLEOTIDE SEQUENCE [LARGE SCALE GENOMIC DNA]</scope>
    <source>
        <strain evidence="2 3">DSM 3953</strain>
        <plasmid evidence="3">Plasmid EAL2_808p</plasmid>
    </source>
</reference>
<dbReference type="EC" id="4.1.3.6" evidence="1"/>
<dbReference type="Proteomes" id="UP000019591">
    <property type="component" value="Plasmid EAL2_808p"/>
</dbReference>
<name>W8TPQ6_PEPAC</name>
<gene>
    <name evidence="2" type="primary">citF</name>
    <name evidence="2" type="ORF">EAL2_808p05940</name>
</gene>
<dbReference type="Gene3D" id="3.40.1080.10">
    <property type="entry name" value="Glutaconate Coenzyme A-transferase"/>
    <property type="match status" value="2"/>
</dbReference>
<dbReference type="NCBIfam" id="TIGR01584">
    <property type="entry name" value="citF"/>
    <property type="match status" value="1"/>
</dbReference>
<dbReference type="GO" id="GO:0008815">
    <property type="term" value="F:citrate (pro-3S)-lyase activity"/>
    <property type="evidence" value="ECO:0007669"/>
    <property type="project" value="UniProtKB-UniRule"/>
</dbReference>